<proteinExistence type="predicted"/>
<dbReference type="CDD" id="cd17557">
    <property type="entry name" value="REC_Rcp-like"/>
    <property type="match status" value="1"/>
</dbReference>
<keyword evidence="4" id="KW-1185">Reference proteome</keyword>
<dbReference type="GO" id="GO:0000160">
    <property type="term" value="P:phosphorelay signal transduction system"/>
    <property type="evidence" value="ECO:0007669"/>
    <property type="project" value="InterPro"/>
</dbReference>
<dbReference type="Proteomes" id="UP001152872">
    <property type="component" value="Unassembled WGS sequence"/>
</dbReference>
<evidence type="ECO:0000256" key="1">
    <source>
        <dbReference type="PROSITE-ProRule" id="PRU00169"/>
    </source>
</evidence>
<dbReference type="Gene3D" id="3.40.50.2300">
    <property type="match status" value="1"/>
</dbReference>
<accession>A0A9X4RN61</accession>
<evidence type="ECO:0000313" key="4">
    <source>
        <dbReference type="Proteomes" id="UP001152872"/>
    </source>
</evidence>
<dbReference type="EMBL" id="VBTY01000251">
    <property type="protein sequence ID" value="MDG3496949.1"/>
    <property type="molecule type" value="Genomic_DNA"/>
</dbReference>
<comment type="caution">
    <text evidence="3">The sequence shown here is derived from an EMBL/GenBank/DDBJ whole genome shotgun (WGS) entry which is preliminary data.</text>
</comment>
<dbReference type="PANTHER" id="PTHR44520">
    <property type="entry name" value="RESPONSE REGULATOR RCP1-RELATED"/>
    <property type="match status" value="1"/>
</dbReference>
<dbReference type="InterPro" id="IPR011006">
    <property type="entry name" value="CheY-like_superfamily"/>
</dbReference>
<evidence type="ECO:0000259" key="2">
    <source>
        <dbReference type="PROSITE" id="PS50110"/>
    </source>
</evidence>
<dbReference type="AlphaFoldDB" id="A0A9X4RN61"/>
<evidence type="ECO:0000313" key="3">
    <source>
        <dbReference type="EMBL" id="MDG3496949.1"/>
    </source>
</evidence>
<keyword evidence="1" id="KW-0597">Phosphoprotein</keyword>
<dbReference type="InterPro" id="IPR052893">
    <property type="entry name" value="TCS_response_regulator"/>
</dbReference>
<dbReference type="SUPFAM" id="SSF52172">
    <property type="entry name" value="CheY-like"/>
    <property type="match status" value="1"/>
</dbReference>
<feature type="modified residue" description="4-aspartylphosphate" evidence="1">
    <location>
        <position position="70"/>
    </location>
</feature>
<organism evidence="3 4">
    <name type="scientific">Pseudanabaena catenata USMAC16</name>
    <dbReference type="NCBI Taxonomy" id="1855837"/>
    <lineage>
        <taxon>Bacteria</taxon>
        <taxon>Bacillati</taxon>
        <taxon>Cyanobacteriota</taxon>
        <taxon>Cyanophyceae</taxon>
        <taxon>Pseudanabaenales</taxon>
        <taxon>Pseudanabaenaceae</taxon>
        <taxon>Pseudanabaena</taxon>
    </lineage>
</organism>
<protein>
    <submittedName>
        <fullName evidence="3">Response regulator</fullName>
    </submittedName>
</protein>
<dbReference type="PANTHER" id="PTHR44520:SF2">
    <property type="entry name" value="RESPONSE REGULATOR RCP1"/>
    <property type="match status" value="1"/>
</dbReference>
<name>A0A9X4RN61_9CYAN</name>
<sequence length="160" mass="18139">MTKKGTPIIILVAEDDEDDRLLMQEALEENRLANDLYFVGDGEELMDYLLHQGNYCDPQSAPRPNLILLDLNMPRKDGREALKEIKSNPNLRQIPIVVLTTSKAEEDILQTYDLGVSSFIAKPVVFDSMVKIMRTLGTYWFEIVELPDRASSIDLPTKSP</sequence>
<dbReference type="PROSITE" id="PS50110">
    <property type="entry name" value="RESPONSE_REGULATORY"/>
    <property type="match status" value="1"/>
</dbReference>
<gene>
    <name evidence="3" type="ORF">FEV09_20625</name>
</gene>
<reference evidence="3" key="1">
    <citation type="submission" date="2019-05" db="EMBL/GenBank/DDBJ databases">
        <title>Whole genome sequencing of Pseudanabaena catenata USMAC16.</title>
        <authorList>
            <person name="Khan Z."/>
            <person name="Omar W.M."/>
            <person name="Convey P."/>
            <person name="Merican F."/>
            <person name="Najimudin N."/>
        </authorList>
    </citation>
    <scope>NUCLEOTIDE SEQUENCE</scope>
    <source>
        <strain evidence="3">USMAC16</strain>
    </source>
</reference>
<dbReference type="InterPro" id="IPR001789">
    <property type="entry name" value="Sig_transdc_resp-reg_receiver"/>
</dbReference>
<dbReference type="SMART" id="SM00448">
    <property type="entry name" value="REC"/>
    <property type="match status" value="1"/>
</dbReference>
<dbReference type="RefSeq" id="WP_009629152.1">
    <property type="nucleotide sequence ID" value="NZ_VBTY01000251.1"/>
</dbReference>
<dbReference type="Pfam" id="PF00072">
    <property type="entry name" value="Response_reg"/>
    <property type="match status" value="1"/>
</dbReference>
<feature type="domain" description="Response regulatory" evidence="2">
    <location>
        <begin position="9"/>
        <end position="137"/>
    </location>
</feature>